<name>A0AAV4TTV8_9ARAC</name>
<feature type="chain" id="PRO_5043831386" evidence="1">
    <location>
        <begin position="17"/>
        <end position="116"/>
    </location>
</feature>
<evidence type="ECO:0000313" key="2">
    <source>
        <dbReference type="EMBL" id="GIY48267.1"/>
    </source>
</evidence>
<dbReference type="EMBL" id="BPLQ01010088">
    <property type="protein sequence ID" value="GIY48267.1"/>
    <property type="molecule type" value="Genomic_DNA"/>
</dbReference>
<keyword evidence="3" id="KW-1185">Reference proteome</keyword>
<sequence>MNMLILQHMLIPFSCSVVSMCCSHYIDKRHFSELRNSEEEAIPFLENFPIRKRGSEAGKYLLSCHPPLMANQYPPLVGPSTLSALSFNAPETIAPSEESRSHDVIFDFAHHPSPSR</sequence>
<reference evidence="2 3" key="1">
    <citation type="submission" date="2021-06" db="EMBL/GenBank/DDBJ databases">
        <title>Caerostris darwini draft genome.</title>
        <authorList>
            <person name="Kono N."/>
            <person name="Arakawa K."/>
        </authorList>
    </citation>
    <scope>NUCLEOTIDE SEQUENCE [LARGE SCALE GENOMIC DNA]</scope>
</reference>
<evidence type="ECO:0000256" key="1">
    <source>
        <dbReference type="SAM" id="SignalP"/>
    </source>
</evidence>
<dbReference type="Proteomes" id="UP001054837">
    <property type="component" value="Unassembled WGS sequence"/>
</dbReference>
<dbReference type="AlphaFoldDB" id="A0AAV4TTV8"/>
<feature type="signal peptide" evidence="1">
    <location>
        <begin position="1"/>
        <end position="16"/>
    </location>
</feature>
<comment type="caution">
    <text evidence="2">The sequence shown here is derived from an EMBL/GenBank/DDBJ whole genome shotgun (WGS) entry which is preliminary data.</text>
</comment>
<accession>A0AAV4TTV8</accession>
<protein>
    <submittedName>
        <fullName evidence="2">Uncharacterized protein</fullName>
    </submittedName>
</protein>
<proteinExistence type="predicted"/>
<evidence type="ECO:0000313" key="3">
    <source>
        <dbReference type="Proteomes" id="UP001054837"/>
    </source>
</evidence>
<gene>
    <name evidence="2" type="ORF">CDAR_316081</name>
</gene>
<keyword evidence="1" id="KW-0732">Signal</keyword>
<organism evidence="2 3">
    <name type="scientific">Caerostris darwini</name>
    <dbReference type="NCBI Taxonomy" id="1538125"/>
    <lineage>
        <taxon>Eukaryota</taxon>
        <taxon>Metazoa</taxon>
        <taxon>Ecdysozoa</taxon>
        <taxon>Arthropoda</taxon>
        <taxon>Chelicerata</taxon>
        <taxon>Arachnida</taxon>
        <taxon>Araneae</taxon>
        <taxon>Araneomorphae</taxon>
        <taxon>Entelegynae</taxon>
        <taxon>Araneoidea</taxon>
        <taxon>Araneidae</taxon>
        <taxon>Caerostris</taxon>
    </lineage>
</organism>